<proteinExistence type="predicted"/>
<feature type="compositionally biased region" description="Low complexity" evidence="1">
    <location>
        <begin position="86"/>
        <end position="110"/>
    </location>
</feature>
<reference evidence="2 4" key="1">
    <citation type="journal article" date="2008" name="Science">
        <title>The Physcomitrella genome reveals evolutionary insights into the conquest of land by plants.</title>
        <authorList>
            <person name="Rensing S."/>
            <person name="Lang D."/>
            <person name="Zimmer A."/>
            <person name="Terry A."/>
            <person name="Salamov A."/>
            <person name="Shapiro H."/>
            <person name="Nishiyama T."/>
            <person name="Perroud P.-F."/>
            <person name="Lindquist E."/>
            <person name="Kamisugi Y."/>
            <person name="Tanahashi T."/>
            <person name="Sakakibara K."/>
            <person name="Fujita T."/>
            <person name="Oishi K."/>
            <person name="Shin-I T."/>
            <person name="Kuroki Y."/>
            <person name="Toyoda A."/>
            <person name="Suzuki Y."/>
            <person name="Hashimoto A."/>
            <person name="Yamaguchi K."/>
            <person name="Sugano A."/>
            <person name="Kohara Y."/>
            <person name="Fujiyama A."/>
            <person name="Anterola A."/>
            <person name="Aoki S."/>
            <person name="Ashton N."/>
            <person name="Barbazuk W.B."/>
            <person name="Barker E."/>
            <person name="Bennetzen J."/>
            <person name="Bezanilla M."/>
            <person name="Blankenship R."/>
            <person name="Cho S.H."/>
            <person name="Dutcher S."/>
            <person name="Estelle M."/>
            <person name="Fawcett J.A."/>
            <person name="Gundlach H."/>
            <person name="Hanada K."/>
            <person name="Heyl A."/>
            <person name="Hicks K.A."/>
            <person name="Hugh J."/>
            <person name="Lohr M."/>
            <person name="Mayer K."/>
            <person name="Melkozernov A."/>
            <person name="Murata T."/>
            <person name="Nelson D."/>
            <person name="Pils B."/>
            <person name="Prigge M."/>
            <person name="Reiss B."/>
            <person name="Renner T."/>
            <person name="Rombauts S."/>
            <person name="Rushton P."/>
            <person name="Sanderfoot A."/>
            <person name="Schween G."/>
            <person name="Shiu S.-H."/>
            <person name="Stueber K."/>
            <person name="Theodoulou F.L."/>
            <person name="Tu H."/>
            <person name="Van de Peer Y."/>
            <person name="Verrier P.J."/>
            <person name="Waters E."/>
            <person name="Wood A."/>
            <person name="Yang L."/>
            <person name="Cove D."/>
            <person name="Cuming A."/>
            <person name="Hasebe M."/>
            <person name="Lucas S."/>
            <person name="Mishler D.B."/>
            <person name="Reski R."/>
            <person name="Grigoriev I."/>
            <person name="Quatrano R.S."/>
            <person name="Boore J.L."/>
        </authorList>
    </citation>
    <scope>NUCLEOTIDE SEQUENCE [LARGE SCALE GENOMIC DNA]</scope>
    <source>
        <strain evidence="3 4">cv. Gransden 2004</strain>
    </source>
</reference>
<evidence type="ECO:0000313" key="3">
    <source>
        <dbReference type="EnsemblPlants" id="PAC:32973585.CDS.1"/>
    </source>
</evidence>
<evidence type="ECO:0000313" key="2">
    <source>
        <dbReference type="EMBL" id="PNR43867.1"/>
    </source>
</evidence>
<accession>A0A2K1JQQ0</accession>
<dbReference type="Gramene" id="Pp3c12_14000V3.1">
    <property type="protein sequence ID" value="PAC:32973585.CDS.1"/>
    <property type="gene ID" value="Pp3c12_14000"/>
</dbReference>
<evidence type="ECO:0000313" key="4">
    <source>
        <dbReference type="Proteomes" id="UP000006727"/>
    </source>
</evidence>
<keyword evidence="4" id="KW-1185">Reference proteome</keyword>
<sequence>MGVCLSRCGEAQQKAGVVAAPISHRNCLEHTAGSPHDPNLSLKKFLHLHASFSRRSLGEELMVIPHSSELFSLPDSDVGRSSCTMSPSSARTSRASVSSRVTSSPKSRNSFSVLGGGGRLSTDRASGGCRKRTRPSRSSSALVGDHDLATYLRLVEVIARLQRLSDGKNLQLRGSSVRGSDLERVSKPVLQKTRSGELERPSFLPHRSRQTRHYKLPLQRPKFTMCPADHNSQNKLAEDASTMTSPSPPSQSKTLSIPAPLAKLETKQMLLDKTATNLL</sequence>
<organism evidence="2">
    <name type="scientific">Physcomitrium patens</name>
    <name type="common">Spreading-leaved earth moss</name>
    <name type="synonym">Physcomitrella patens</name>
    <dbReference type="NCBI Taxonomy" id="3218"/>
    <lineage>
        <taxon>Eukaryota</taxon>
        <taxon>Viridiplantae</taxon>
        <taxon>Streptophyta</taxon>
        <taxon>Embryophyta</taxon>
        <taxon>Bryophyta</taxon>
        <taxon>Bryophytina</taxon>
        <taxon>Bryopsida</taxon>
        <taxon>Funariidae</taxon>
        <taxon>Funariales</taxon>
        <taxon>Funariaceae</taxon>
        <taxon>Physcomitrium</taxon>
    </lineage>
</organism>
<name>A0A2K1JQQ0_PHYPA</name>
<dbReference type="Proteomes" id="UP000006727">
    <property type="component" value="Chromosome 12"/>
</dbReference>
<dbReference type="EnsemblPlants" id="Pp3c12_14000V3.1">
    <property type="protein sequence ID" value="PAC:32973585.CDS.1"/>
    <property type="gene ID" value="Pp3c12_14000"/>
</dbReference>
<dbReference type="AlphaFoldDB" id="A0A2K1JQQ0"/>
<feature type="region of interest" description="Disordered" evidence="1">
    <location>
        <begin position="236"/>
        <end position="259"/>
    </location>
</feature>
<feature type="region of interest" description="Disordered" evidence="1">
    <location>
        <begin position="77"/>
        <end position="141"/>
    </location>
</feature>
<dbReference type="PaxDb" id="3218-PP1S70_241V6.1"/>
<reference evidence="2 4" key="2">
    <citation type="journal article" date="2018" name="Plant J.">
        <title>The Physcomitrella patens chromosome-scale assembly reveals moss genome structure and evolution.</title>
        <authorList>
            <person name="Lang D."/>
            <person name="Ullrich K.K."/>
            <person name="Murat F."/>
            <person name="Fuchs J."/>
            <person name="Jenkins J."/>
            <person name="Haas F.B."/>
            <person name="Piednoel M."/>
            <person name="Gundlach H."/>
            <person name="Van Bel M."/>
            <person name="Meyberg R."/>
            <person name="Vives C."/>
            <person name="Morata J."/>
            <person name="Symeonidi A."/>
            <person name="Hiss M."/>
            <person name="Muchero W."/>
            <person name="Kamisugi Y."/>
            <person name="Saleh O."/>
            <person name="Blanc G."/>
            <person name="Decker E.L."/>
            <person name="van Gessel N."/>
            <person name="Grimwood J."/>
            <person name="Hayes R.D."/>
            <person name="Graham S.W."/>
            <person name="Gunter L.E."/>
            <person name="McDaniel S.F."/>
            <person name="Hoernstein S.N.W."/>
            <person name="Larsson A."/>
            <person name="Li F.W."/>
            <person name="Perroud P.F."/>
            <person name="Phillips J."/>
            <person name="Ranjan P."/>
            <person name="Rokshar D.S."/>
            <person name="Rothfels C.J."/>
            <person name="Schneider L."/>
            <person name="Shu S."/>
            <person name="Stevenson D.W."/>
            <person name="Thummler F."/>
            <person name="Tillich M."/>
            <person name="Villarreal Aguilar J.C."/>
            <person name="Widiez T."/>
            <person name="Wong G.K."/>
            <person name="Wymore A."/>
            <person name="Zhang Y."/>
            <person name="Zimmer A.D."/>
            <person name="Quatrano R.S."/>
            <person name="Mayer K.F.X."/>
            <person name="Goodstein D."/>
            <person name="Casacuberta J.M."/>
            <person name="Vandepoele K."/>
            <person name="Reski R."/>
            <person name="Cuming A.C."/>
            <person name="Tuskan G.A."/>
            <person name="Maumus F."/>
            <person name="Salse J."/>
            <person name="Schmutz J."/>
            <person name="Rensing S.A."/>
        </authorList>
    </citation>
    <scope>NUCLEOTIDE SEQUENCE [LARGE SCALE GENOMIC DNA]</scope>
    <source>
        <strain evidence="3 4">cv. Gransden 2004</strain>
    </source>
</reference>
<evidence type="ECO:0000256" key="1">
    <source>
        <dbReference type="SAM" id="MobiDB-lite"/>
    </source>
</evidence>
<dbReference type="InParanoid" id="A0A2K1JQQ0"/>
<feature type="region of interest" description="Disordered" evidence="1">
    <location>
        <begin position="188"/>
        <end position="209"/>
    </location>
</feature>
<gene>
    <name evidence="2" type="ORF">PHYPA_016250</name>
</gene>
<dbReference type="EMBL" id="ABEU02000012">
    <property type="protein sequence ID" value="PNR43867.1"/>
    <property type="molecule type" value="Genomic_DNA"/>
</dbReference>
<reference evidence="3" key="3">
    <citation type="submission" date="2020-12" db="UniProtKB">
        <authorList>
            <consortium name="EnsemblPlants"/>
        </authorList>
    </citation>
    <scope>IDENTIFICATION</scope>
</reference>
<feature type="compositionally biased region" description="Low complexity" evidence="1">
    <location>
        <begin position="241"/>
        <end position="256"/>
    </location>
</feature>
<protein>
    <submittedName>
        <fullName evidence="2 3">Uncharacterized protein</fullName>
    </submittedName>
</protein>